<gene>
    <name evidence="1" type="ORF">DPMN_066669</name>
</gene>
<sequence length="82" mass="9815">MMHRYLSLFPEFQFMECWRAYVPEVDQQWISKALFKYSSKGHPELDERKLDGFLYESPKSQLLPNLKPRLDSSVLLESHNHT</sequence>
<keyword evidence="2" id="KW-1185">Reference proteome</keyword>
<dbReference type="Proteomes" id="UP000828390">
    <property type="component" value="Unassembled WGS sequence"/>
</dbReference>
<name>A0A9D4BSZ9_DREPO</name>
<dbReference type="EMBL" id="JAIWYP010000014">
    <property type="protein sequence ID" value="KAH3707269.1"/>
    <property type="molecule type" value="Genomic_DNA"/>
</dbReference>
<comment type="caution">
    <text evidence="1">The sequence shown here is derived from an EMBL/GenBank/DDBJ whole genome shotgun (WGS) entry which is preliminary data.</text>
</comment>
<protein>
    <submittedName>
        <fullName evidence="1">Uncharacterized protein</fullName>
    </submittedName>
</protein>
<dbReference type="AlphaFoldDB" id="A0A9D4BSZ9"/>
<organism evidence="1 2">
    <name type="scientific">Dreissena polymorpha</name>
    <name type="common">Zebra mussel</name>
    <name type="synonym">Mytilus polymorpha</name>
    <dbReference type="NCBI Taxonomy" id="45954"/>
    <lineage>
        <taxon>Eukaryota</taxon>
        <taxon>Metazoa</taxon>
        <taxon>Spiralia</taxon>
        <taxon>Lophotrochozoa</taxon>
        <taxon>Mollusca</taxon>
        <taxon>Bivalvia</taxon>
        <taxon>Autobranchia</taxon>
        <taxon>Heteroconchia</taxon>
        <taxon>Euheterodonta</taxon>
        <taxon>Imparidentia</taxon>
        <taxon>Neoheterodontei</taxon>
        <taxon>Myida</taxon>
        <taxon>Dreissenoidea</taxon>
        <taxon>Dreissenidae</taxon>
        <taxon>Dreissena</taxon>
    </lineage>
</organism>
<reference evidence="1" key="2">
    <citation type="submission" date="2020-11" db="EMBL/GenBank/DDBJ databases">
        <authorList>
            <person name="McCartney M.A."/>
            <person name="Auch B."/>
            <person name="Kono T."/>
            <person name="Mallez S."/>
            <person name="Becker A."/>
            <person name="Gohl D.M."/>
            <person name="Silverstein K.A.T."/>
            <person name="Koren S."/>
            <person name="Bechman K.B."/>
            <person name="Herman A."/>
            <person name="Abrahante J.E."/>
            <person name="Garbe J."/>
        </authorList>
    </citation>
    <scope>NUCLEOTIDE SEQUENCE</scope>
    <source>
        <strain evidence="1">Duluth1</strain>
        <tissue evidence="1">Whole animal</tissue>
    </source>
</reference>
<reference evidence="1" key="1">
    <citation type="journal article" date="2019" name="bioRxiv">
        <title>The Genome of the Zebra Mussel, Dreissena polymorpha: A Resource for Invasive Species Research.</title>
        <authorList>
            <person name="McCartney M.A."/>
            <person name="Auch B."/>
            <person name="Kono T."/>
            <person name="Mallez S."/>
            <person name="Zhang Y."/>
            <person name="Obille A."/>
            <person name="Becker A."/>
            <person name="Abrahante J.E."/>
            <person name="Garbe J."/>
            <person name="Badalamenti J.P."/>
            <person name="Herman A."/>
            <person name="Mangelson H."/>
            <person name="Liachko I."/>
            <person name="Sullivan S."/>
            <person name="Sone E.D."/>
            <person name="Koren S."/>
            <person name="Silverstein K.A.T."/>
            <person name="Beckman K.B."/>
            <person name="Gohl D.M."/>
        </authorList>
    </citation>
    <scope>NUCLEOTIDE SEQUENCE</scope>
    <source>
        <strain evidence="1">Duluth1</strain>
        <tissue evidence="1">Whole animal</tissue>
    </source>
</reference>
<evidence type="ECO:0000313" key="1">
    <source>
        <dbReference type="EMBL" id="KAH3707269.1"/>
    </source>
</evidence>
<evidence type="ECO:0000313" key="2">
    <source>
        <dbReference type="Proteomes" id="UP000828390"/>
    </source>
</evidence>
<proteinExistence type="predicted"/>
<accession>A0A9D4BSZ9</accession>